<sequence length="134" mass="15069">MSCLFTQITQEREINIKLLSKMKSMMAVKVGLLLFLIAAAVEAQARFDFENDFGLLLSKPNSESGKKCCDKCICTKSIPPQCQCLDWKETCYEGCNSCICRLIWPPQCRCFDVTDFCYPPCSSASEVAELPNQN</sequence>
<name>A0ACB9PH83_BAUVA</name>
<proteinExistence type="predicted"/>
<accession>A0ACB9PH83</accession>
<reference evidence="1 2" key="1">
    <citation type="journal article" date="2022" name="DNA Res.">
        <title>Chromosomal-level genome assembly of the orchid tree Bauhinia variegata (Leguminosae; Cercidoideae) supports the allotetraploid origin hypothesis of Bauhinia.</title>
        <authorList>
            <person name="Zhong Y."/>
            <person name="Chen Y."/>
            <person name="Zheng D."/>
            <person name="Pang J."/>
            <person name="Liu Y."/>
            <person name="Luo S."/>
            <person name="Meng S."/>
            <person name="Qian L."/>
            <person name="Wei D."/>
            <person name="Dai S."/>
            <person name="Zhou R."/>
        </authorList>
    </citation>
    <scope>NUCLEOTIDE SEQUENCE [LARGE SCALE GENOMIC DNA]</scope>
    <source>
        <strain evidence="1">BV-YZ2020</strain>
    </source>
</reference>
<comment type="caution">
    <text evidence="1">The sequence shown here is derived from an EMBL/GenBank/DDBJ whole genome shotgun (WGS) entry which is preliminary data.</text>
</comment>
<evidence type="ECO:0000313" key="2">
    <source>
        <dbReference type="Proteomes" id="UP000828941"/>
    </source>
</evidence>
<dbReference type="EMBL" id="CM039429">
    <property type="protein sequence ID" value="KAI4347417.1"/>
    <property type="molecule type" value="Genomic_DNA"/>
</dbReference>
<evidence type="ECO:0000313" key="1">
    <source>
        <dbReference type="EMBL" id="KAI4347417.1"/>
    </source>
</evidence>
<dbReference type="Proteomes" id="UP000828941">
    <property type="component" value="Chromosome 4"/>
</dbReference>
<gene>
    <name evidence="1" type="ORF">L6164_008233</name>
</gene>
<protein>
    <submittedName>
        <fullName evidence="1">Uncharacterized protein</fullName>
    </submittedName>
</protein>
<keyword evidence="2" id="KW-1185">Reference proteome</keyword>
<organism evidence="1 2">
    <name type="scientific">Bauhinia variegata</name>
    <name type="common">Purple orchid tree</name>
    <name type="synonym">Phanera variegata</name>
    <dbReference type="NCBI Taxonomy" id="167791"/>
    <lineage>
        <taxon>Eukaryota</taxon>
        <taxon>Viridiplantae</taxon>
        <taxon>Streptophyta</taxon>
        <taxon>Embryophyta</taxon>
        <taxon>Tracheophyta</taxon>
        <taxon>Spermatophyta</taxon>
        <taxon>Magnoliopsida</taxon>
        <taxon>eudicotyledons</taxon>
        <taxon>Gunneridae</taxon>
        <taxon>Pentapetalae</taxon>
        <taxon>rosids</taxon>
        <taxon>fabids</taxon>
        <taxon>Fabales</taxon>
        <taxon>Fabaceae</taxon>
        <taxon>Cercidoideae</taxon>
        <taxon>Cercideae</taxon>
        <taxon>Bauhiniinae</taxon>
        <taxon>Bauhinia</taxon>
    </lineage>
</organism>